<feature type="compositionally biased region" description="Pro residues" evidence="1">
    <location>
        <begin position="134"/>
        <end position="145"/>
    </location>
</feature>
<sequence length="607" mass="66225">MLARTSRSLPLSRACRCTSTSISPPCPHATSTTTRHLLTTTHYHDRLPLSPLELTRLRLPSEEALEYTAPLWEHQFQYYYESAKEQQEEGSSSGKSKDHEERWFATATTGVKRRDWRGWIRESRVVEGAGIVPGAPPPPPPPAPAAPIAASPSPSLRKDKQPASASPPSAQVEELERYISLTSLPSNNDASLSTTLPQDHLTRLQRTARQLGMKVVEGQLQAQLDAQPESATPTTAALSTEEQLSTLLNRTDARSTLAAFLSPSPSPSDDLLSTTFISSTPTLTPLDRLHSLWNAFSTSEQTDLHQLGDFQLSLSLLFHLSSPSNGESRTAHLELALSILRTLISCNALAEDQVASPPTYAAAEGMGKELVLRVVLMRTVVSAALGDGNAELAEKAVRELVGIRREVEGELRGEVLEATERDETESELILDVVEEMVDRHRIVRAETYRSHLHSSLADPSPSPSPSPTTSTSPASTSPHSTSLASSPTSTPSSPTPLLSIHSLLTCLPPPPSPSHHSTRLSPLLTSLSRESVALRRWDVLSSLFLSPSTSTTGQRTLLQTPRFARGLAKWFAGEGRGMIESYRRRSGSSLGPMRWGLRWEKGRWRGC</sequence>
<keyword evidence="3" id="KW-1185">Reference proteome</keyword>
<feature type="region of interest" description="Disordered" evidence="1">
    <location>
        <begin position="450"/>
        <end position="497"/>
    </location>
</feature>
<protein>
    <submittedName>
        <fullName evidence="2">Uncharacterized protein</fullName>
    </submittedName>
</protein>
<evidence type="ECO:0000313" key="3">
    <source>
        <dbReference type="Proteomes" id="UP000193467"/>
    </source>
</evidence>
<dbReference type="Proteomes" id="UP000193467">
    <property type="component" value="Unassembled WGS sequence"/>
</dbReference>
<gene>
    <name evidence="2" type="ORF">BCR35DRAFT_79942</name>
</gene>
<dbReference type="InParanoid" id="A0A1Y2FGE5"/>
<comment type="caution">
    <text evidence="2">The sequence shown here is derived from an EMBL/GenBank/DDBJ whole genome shotgun (WGS) entry which is preliminary data.</text>
</comment>
<organism evidence="2 3">
    <name type="scientific">Leucosporidium creatinivorum</name>
    <dbReference type="NCBI Taxonomy" id="106004"/>
    <lineage>
        <taxon>Eukaryota</taxon>
        <taxon>Fungi</taxon>
        <taxon>Dikarya</taxon>
        <taxon>Basidiomycota</taxon>
        <taxon>Pucciniomycotina</taxon>
        <taxon>Microbotryomycetes</taxon>
        <taxon>Leucosporidiales</taxon>
        <taxon>Leucosporidium</taxon>
    </lineage>
</organism>
<feature type="compositionally biased region" description="Low complexity" evidence="1">
    <location>
        <begin position="146"/>
        <end position="155"/>
    </location>
</feature>
<reference evidence="2 3" key="1">
    <citation type="submission" date="2016-07" db="EMBL/GenBank/DDBJ databases">
        <title>Pervasive Adenine N6-methylation of Active Genes in Fungi.</title>
        <authorList>
            <consortium name="DOE Joint Genome Institute"/>
            <person name="Mondo S.J."/>
            <person name="Dannebaum R.O."/>
            <person name="Kuo R.C."/>
            <person name="Labutti K."/>
            <person name="Haridas S."/>
            <person name="Kuo A."/>
            <person name="Salamov A."/>
            <person name="Ahrendt S.R."/>
            <person name="Lipzen A."/>
            <person name="Sullivan W."/>
            <person name="Andreopoulos W.B."/>
            <person name="Clum A."/>
            <person name="Lindquist E."/>
            <person name="Daum C."/>
            <person name="Ramamoorthy G.K."/>
            <person name="Gryganskyi A."/>
            <person name="Culley D."/>
            <person name="Magnuson J.K."/>
            <person name="James T.Y."/>
            <person name="O'Malley M.A."/>
            <person name="Stajich J.E."/>
            <person name="Spatafora J.W."/>
            <person name="Visel A."/>
            <person name="Grigoriev I.V."/>
        </authorList>
    </citation>
    <scope>NUCLEOTIDE SEQUENCE [LARGE SCALE GENOMIC DNA]</scope>
    <source>
        <strain evidence="2 3">62-1032</strain>
    </source>
</reference>
<name>A0A1Y2FGE5_9BASI</name>
<evidence type="ECO:0000313" key="2">
    <source>
        <dbReference type="EMBL" id="ORY82983.1"/>
    </source>
</evidence>
<dbReference type="EMBL" id="MCGR01000020">
    <property type="protein sequence ID" value="ORY82983.1"/>
    <property type="molecule type" value="Genomic_DNA"/>
</dbReference>
<accession>A0A1Y2FGE5</accession>
<evidence type="ECO:0000256" key="1">
    <source>
        <dbReference type="SAM" id="MobiDB-lite"/>
    </source>
</evidence>
<dbReference type="AlphaFoldDB" id="A0A1Y2FGE5"/>
<proteinExistence type="predicted"/>
<feature type="region of interest" description="Disordered" evidence="1">
    <location>
        <begin position="83"/>
        <end position="102"/>
    </location>
</feature>
<feature type="compositionally biased region" description="Low complexity" evidence="1">
    <location>
        <begin position="467"/>
        <end position="497"/>
    </location>
</feature>
<feature type="region of interest" description="Disordered" evidence="1">
    <location>
        <begin position="130"/>
        <end position="173"/>
    </location>
</feature>